<dbReference type="InterPro" id="IPR021246">
    <property type="entry name" value="DUF2797"/>
</dbReference>
<reference evidence="1 2" key="1">
    <citation type="journal article" date="2008" name="Int. J. Syst. Evol. Microbiol.">
        <title>Neptunomonas japonica sp. nov., an Osedax japonicus symbiont-like bacterium isolated from sediment adjacent to sperm whale carcasses off Kagoshima, Japan.</title>
        <authorList>
            <person name="Miyazaki M."/>
            <person name="Nogi Y."/>
            <person name="Fujiwara Y."/>
            <person name="Kawato M."/>
            <person name="Kubokawa K."/>
            <person name="Horikoshi K."/>
        </authorList>
    </citation>
    <scope>NUCLEOTIDE SEQUENCE [LARGE SCALE GENOMIC DNA]</scope>
    <source>
        <strain evidence="1 2">JAMM 1380</strain>
    </source>
</reference>
<dbReference type="Pfam" id="PF10977">
    <property type="entry name" value="DUF2797"/>
    <property type="match status" value="1"/>
</dbReference>
<organism evidence="1 2">
    <name type="scientific">Neptunomonas japonica JAMM 1380</name>
    <dbReference type="NCBI Taxonomy" id="1441457"/>
    <lineage>
        <taxon>Bacteria</taxon>
        <taxon>Pseudomonadati</taxon>
        <taxon>Pseudomonadota</taxon>
        <taxon>Gammaproteobacteria</taxon>
        <taxon>Oceanospirillales</taxon>
        <taxon>Oceanospirillaceae</taxon>
        <taxon>Neptunomonas</taxon>
    </lineage>
</organism>
<dbReference type="RefSeq" id="WP_201347359.1">
    <property type="nucleotide sequence ID" value="NZ_AP014546.1"/>
</dbReference>
<gene>
    <name evidence="1" type="ORF">NEJAP_2203</name>
</gene>
<dbReference type="AlphaFoldDB" id="A0A7R6SW76"/>
<evidence type="ECO:0000313" key="2">
    <source>
        <dbReference type="Proteomes" id="UP000595332"/>
    </source>
</evidence>
<dbReference type="EMBL" id="AP014546">
    <property type="protein sequence ID" value="BBB30151.1"/>
    <property type="molecule type" value="Genomic_DNA"/>
</dbReference>
<dbReference type="KEGG" id="njp:NEJAP_2203"/>
<dbReference type="Proteomes" id="UP000595332">
    <property type="component" value="Chromosome"/>
</dbReference>
<name>A0A7R6SW76_9GAMM</name>
<accession>A0A7R6SW76</accession>
<protein>
    <recommendedName>
        <fullName evidence="3">DUF2797 domain-containing protein</fullName>
    </recommendedName>
</protein>
<sequence>MQILGTGALSKMHTELADKVVYSLMLGDSKIAMNQLLEKKVHIRSLGEINCLNCGKKTKKSFSQGFCYPCFKRLPQCDVCIMSPEKCHFQEGTCRDSDWGERNCFVPHTVYLANSSGVKVGITRGTQVPTRWIDQGAIQALPIFNVQTRLQSGLVERIYGKHISDRTNWRAMLKGEVAVLDLELKRDEMLEQCMAEITALQDVHGIQAIQPLHDSKVLAIEYPVIQYPTKVVSHNLDKTPDVEGVLLGIKGQYLILDTGVINLRKFTSYQIELSSE</sequence>
<evidence type="ECO:0008006" key="3">
    <source>
        <dbReference type="Google" id="ProtNLM"/>
    </source>
</evidence>
<evidence type="ECO:0000313" key="1">
    <source>
        <dbReference type="EMBL" id="BBB30151.1"/>
    </source>
</evidence>
<keyword evidence="2" id="KW-1185">Reference proteome</keyword>
<proteinExistence type="predicted"/>